<evidence type="ECO:0008006" key="4">
    <source>
        <dbReference type="Google" id="ProtNLM"/>
    </source>
</evidence>
<dbReference type="PANTHER" id="PTHR46512:SF1">
    <property type="entry name" value="PEPTIDYLPROLYL ISOMERASE"/>
    <property type="match status" value="1"/>
</dbReference>
<feature type="region of interest" description="Disordered" evidence="1">
    <location>
        <begin position="196"/>
        <end position="225"/>
    </location>
</feature>
<dbReference type="EMBL" id="WHUW01000012">
    <property type="protein sequence ID" value="KAF8440426.1"/>
    <property type="molecule type" value="Genomic_DNA"/>
</dbReference>
<dbReference type="GO" id="GO:0005829">
    <property type="term" value="C:cytosol"/>
    <property type="evidence" value="ECO:0007669"/>
    <property type="project" value="TreeGrafter"/>
</dbReference>
<comment type="caution">
    <text evidence="2">The sequence shown here is derived from an EMBL/GenBank/DDBJ whole genome shotgun (WGS) entry which is preliminary data.</text>
</comment>
<evidence type="ECO:0000256" key="1">
    <source>
        <dbReference type="SAM" id="MobiDB-lite"/>
    </source>
</evidence>
<dbReference type="SUPFAM" id="SSF48452">
    <property type="entry name" value="TPR-like"/>
    <property type="match status" value="1"/>
</dbReference>
<dbReference type="Proteomes" id="UP001194468">
    <property type="component" value="Unassembled WGS sequence"/>
</dbReference>
<protein>
    <recommendedName>
        <fullName evidence="4">TPR-like protein</fullName>
    </recommendedName>
</protein>
<dbReference type="InterPro" id="IPR050754">
    <property type="entry name" value="FKBP4/5/8-like"/>
</dbReference>
<keyword evidence="3" id="KW-1185">Reference proteome</keyword>
<dbReference type="GO" id="GO:0012505">
    <property type="term" value="C:endomembrane system"/>
    <property type="evidence" value="ECO:0007669"/>
    <property type="project" value="TreeGrafter"/>
</dbReference>
<dbReference type="InterPro" id="IPR011990">
    <property type="entry name" value="TPR-like_helical_dom_sf"/>
</dbReference>
<organism evidence="2 3">
    <name type="scientific">Boletus edulis BED1</name>
    <dbReference type="NCBI Taxonomy" id="1328754"/>
    <lineage>
        <taxon>Eukaryota</taxon>
        <taxon>Fungi</taxon>
        <taxon>Dikarya</taxon>
        <taxon>Basidiomycota</taxon>
        <taxon>Agaricomycotina</taxon>
        <taxon>Agaricomycetes</taxon>
        <taxon>Agaricomycetidae</taxon>
        <taxon>Boletales</taxon>
        <taxon>Boletineae</taxon>
        <taxon>Boletaceae</taxon>
        <taxon>Boletoideae</taxon>
        <taxon>Boletus</taxon>
    </lineage>
</organism>
<feature type="region of interest" description="Disordered" evidence="1">
    <location>
        <begin position="1"/>
        <end position="48"/>
    </location>
</feature>
<dbReference type="InterPro" id="IPR019734">
    <property type="entry name" value="TPR_rpt"/>
</dbReference>
<dbReference type="GO" id="GO:0016020">
    <property type="term" value="C:membrane"/>
    <property type="evidence" value="ECO:0007669"/>
    <property type="project" value="TreeGrafter"/>
</dbReference>
<dbReference type="GO" id="GO:0005740">
    <property type="term" value="C:mitochondrial envelope"/>
    <property type="evidence" value="ECO:0007669"/>
    <property type="project" value="TreeGrafter"/>
</dbReference>
<proteinExistence type="predicted"/>
<gene>
    <name evidence="2" type="ORF">L210DRAFT_966671</name>
</gene>
<dbReference type="SMART" id="SM00028">
    <property type="entry name" value="TPR"/>
    <property type="match status" value="3"/>
</dbReference>
<reference evidence="2" key="1">
    <citation type="submission" date="2019-10" db="EMBL/GenBank/DDBJ databases">
        <authorList>
            <consortium name="DOE Joint Genome Institute"/>
            <person name="Kuo A."/>
            <person name="Miyauchi S."/>
            <person name="Kiss E."/>
            <person name="Drula E."/>
            <person name="Kohler A."/>
            <person name="Sanchez-Garcia M."/>
            <person name="Andreopoulos B."/>
            <person name="Barry K.W."/>
            <person name="Bonito G."/>
            <person name="Buee M."/>
            <person name="Carver A."/>
            <person name="Chen C."/>
            <person name="Cichocki N."/>
            <person name="Clum A."/>
            <person name="Culley D."/>
            <person name="Crous P.W."/>
            <person name="Fauchery L."/>
            <person name="Girlanda M."/>
            <person name="Hayes R."/>
            <person name="Keri Z."/>
            <person name="LaButti K."/>
            <person name="Lipzen A."/>
            <person name="Lombard V."/>
            <person name="Magnuson J."/>
            <person name="Maillard F."/>
            <person name="Morin E."/>
            <person name="Murat C."/>
            <person name="Nolan M."/>
            <person name="Ohm R."/>
            <person name="Pangilinan J."/>
            <person name="Pereira M."/>
            <person name="Perotto S."/>
            <person name="Peter M."/>
            <person name="Riley R."/>
            <person name="Sitrit Y."/>
            <person name="Stielow B."/>
            <person name="Szollosi G."/>
            <person name="Zifcakova L."/>
            <person name="Stursova M."/>
            <person name="Spatafora J.W."/>
            <person name="Tedersoo L."/>
            <person name="Vaario L.-M."/>
            <person name="Yamada A."/>
            <person name="Yan M."/>
            <person name="Wang P."/>
            <person name="Xu J."/>
            <person name="Bruns T."/>
            <person name="Baldrian P."/>
            <person name="Vilgalys R."/>
            <person name="Henrissat B."/>
            <person name="Grigoriev I.V."/>
            <person name="Hibbett D."/>
            <person name="Nagy L.G."/>
            <person name="Martin F.M."/>
        </authorList>
    </citation>
    <scope>NUCLEOTIDE SEQUENCE</scope>
    <source>
        <strain evidence="2">BED1</strain>
    </source>
</reference>
<evidence type="ECO:0000313" key="2">
    <source>
        <dbReference type="EMBL" id="KAF8440426.1"/>
    </source>
</evidence>
<feature type="compositionally biased region" description="Polar residues" evidence="1">
    <location>
        <begin position="1"/>
        <end position="14"/>
    </location>
</feature>
<dbReference type="Gene3D" id="1.25.40.10">
    <property type="entry name" value="Tetratricopeptide repeat domain"/>
    <property type="match status" value="1"/>
</dbReference>
<dbReference type="PANTHER" id="PTHR46512">
    <property type="entry name" value="PEPTIDYLPROLYL ISOMERASE"/>
    <property type="match status" value="1"/>
</dbReference>
<dbReference type="GO" id="GO:0044183">
    <property type="term" value="F:protein folding chaperone"/>
    <property type="evidence" value="ECO:0007669"/>
    <property type="project" value="TreeGrafter"/>
</dbReference>
<dbReference type="GO" id="GO:0043066">
    <property type="term" value="P:negative regulation of apoptotic process"/>
    <property type="evidence" value="ECO:0007669"/>
    <property type="project" value="TreeGrafter"/>
</dbReference>
<dbReference type="AlphaFoldDB" id="A0AAD4BUH8"/>
<sequence>MSDNSNDSVSTSAPRNAGQPVPLDANAVVTPEEKTQVASKLQTAREKKDVADAAFKSGDVKNALRSYHEALMYLHGLDKNALKSLTGMDAPATPPSSTVDQAASAKDEKTEVDVMLEKIYANMSACHLKQENWKRAIDTADKAIAKNSANSKAHFRKGKALGELGYFEKAEVVLTEAKKIAPNEAPMVDAELARQRAVNRERQKAHDQKLRGWLSRDKKSEGGTL</sequence>
<reference evidence="2" key="2">
    <citation type="journal article" date="2020" name="Nat. Commun.">
        <title>Large-scale genome sequencing of mycorrhizal fungi provides insights into the early evolution of symbiotic traits.</title>
        <authorList>
            <person name="Miyauchi S."/>
            <person name="Kiss E."/>
            <person name="Kuo A."/>
            <person name="Drula E."/>
            <person name="Kohler A."/>
            <person name="Sanchez-Garcia M."/>
            <person name="Morin E."/>
            <person name="Andreopoulos B."/>
            <person name="Barry K.W."/>
            <person name="Bonito G."/>
            <person name="Buee M."/>
            <person name="Carver A."/>
            <person name="Chen C."/>
            <person name="Cichocki N."/>
            <person name="Clum A."/>
            <person name="Culley D."/>
            <person name="Crous P.W."/>
            <person name="Fauchery L."/>
            <person name="Girlanda M."/>
            <person name="Hayes R.D."/>
            <person name="Keri Z."/>
            <person name="LaButti K."/>
            <person name="Lipzen A."/>
            <person name="Lombard V."/>
            <person name="Magnuson J."/>
            <person name="Maillard F."/>
            <person name="Murat C."/>
            <person name="Nolan M."/>
            <person name="Ohm R.A."/>
            <person name="Pangilinan J."/>
            <person name="Pereira M.F."/>
            <person name="Perotto S."/>
            <person name="Peter M."/>
            <person name="Pfister S."/>
            <person name="Riley R."/>
            <person name="Sitrit Y."/>
            <person name="Stielow J.B."/>
            <person name="Szollosi G."/>
            <person name="Zifcakova L."/>
            <person name="Stursova M."/>
            <person name="Spatafora J.W."/>
            <person name="Tedersoo L."/>
            <person name="Vaario L.M."/>
            <person name="Yamada A."/>
            <person name="Yan M."/>
            <person name="Wang P."/>
            <person name="Xu J."/>
            <person name="Bruns T."/>
            <person name="Baldrian P."/>
            <person name="Vilgalys R."/>
            <person name="Dunand C."/>
            <person name="Henrissat B."/>
            <person name="Grigoriev I.V."/>
            <person name="Hibbett D."/>
            <person name="Nagy L.G."/>
            <person name="Martin F.M."/>
        </authorList>
    </citation>
    <scope>NUCLEOTIDE SEQUENCE</scope>
    <source>
        <strain evidence="2">BED1</strain>
    </source>
</reference>
<evidence type="ECO:0000313" key="3">
    <source>
        <dbReference type="Proteomes" id="UP001194468"/>
    </source>
</evidence>
<name>A0AAD4BUH8_BOLED</name>
<accession>A0AAD4BUH8</accession>